<accession>A0A9N9GN49</accession>
<dbReference type="GO" id="GO:0003677">
    <property type="term" value="F:DNA binding"/>
    <property type="evidence" value="ECO:0007669"/>
    <property type="project" value="TreeGrafter"/>
</dbReference>
<feature type="domain" description="DDE-1" evidence="2">
    <location>
        <begin position="175"/>
        <end position="229"/>
    </location>
</feature>
<dbReference type="Pfam" id="PF03184">
    <property type="entry name" value="DDE_1"/>
    <property type="match status" value="2"/>
</dbReference>
<feature type="non-terminal residue" evidence="3">
    <location>
        <position position="1"/>
    </location>
</feature>
<dbReference type="PANTHER" id="PTHR19303">
    <property type="entry name" value="TRANSPOSON"/>
    <property type="match status" value="1"/>
</dbReference>
<evidence type="ECO:0000259" key="2">
    <source>
        <dbReference type="Pfam" id="PF03184"/>
    </source>
</evidence>
<dbReference type="GO" id="GO:0005634">
    <property type="term" value="C:nucleus"/>
    <property type="evidence" value="ECO:0007669"/>
    <property type="project" value="TreeGrafter"/>
</dbReference>
<evidence type="ECO:0000313" key="4">
    <source>
        <dbReference type="Proteomes" id="UP000789759"/>
    </source>
</evidence>
<evidence type="ECO:0000313" key="3">
    <source>
        <dbReference type="EMBL" id="CAG8620848.1"/>
    </source>
</evidence>
<dbReference type="InterPro" id="IPR004875">
    <property type="entry name" value="DDE_SF_endonuclease_dom"/>
</dbReference>
<dbReference type="Gene3D" id="1.10.10.60">
    <property type="entry name" value="Homeodomain-like"/>
    <property type="match status" value="1"/>
</dbReference>
<dbReference type="EMBL" id="CAJVQA010005444">
    <property type="protein sequence ID" value="CAG8620848.1"/>
    <property type="molecule type" value="Genomic_DNA"/>
</dbReference>
<name>A0A9N9GN49_9GLOM</name>
<dbReference type="InterPro" id="IPR050863">
    <property type="entry name" value="CenT-Element_Derived"/>
</dbReference>
<comment type="caution">
    <text evidence="3">The sequence shown here is derived from an EMBL/GenBank/DDBJ whole genome shotgun (WGS) entry which is preliminary data.</text>
</comment>
<dbReference type="OrthoDB" id="2416371at2759"/>
<keyword evidence="4" id="KW-1185">Reference proteome</keyword>
<feature type="compositionally biased region" description="Basic and acidic residues" evidence="1">
    <location>
        <begin position="258"/>
        <end position="276"/>
    </location>
</feature>
<proteinExistence type="predicted"/>
<gene>
    <name evidence="3" type="ORF">CPELLU_LOCUS7913</name>
</gene>
<dbReference type="AlphaFoldDB" id="A0A9N9GN49"/>
<organism evidence="3 4">
    <name type="scientific">Cetraspora pellucida</name>
    <dbReference type="NCBI Taxonomy" id="1433469"/>
    <lineage>
        <taxon>Eukaryota</taxon>
        <taxon>Fungi</taxon>
        <taxon>Fungi incertae sedis</taxon>
        <taxon>Mucoromycota</taxon>
        <taxon>Glomeromycotina</taxon>
        <taxon>Glomeromycetes</taxon>
        <taxon>Diversisporales</taxon>
        <taxon>Gigasporaceae</taxon>
        <taxon>Cetraspora</taxon>
    </lineage>
</organism>
<evidence type="ECO:0000256" key="1">
    <source>
        <dbReference type="SAM" id="MobiDB-lite"/>
    </source>
</evidence>
<protein>
    <submittedName>
        <fullName evidence="3">16662_t:CDS:1</fullName>
    </submittedName>
</protein>
<dbReference type="Proteomes" id="UP000789759">
    <property type="component" value="Unassembled WGS sequence"/>
</dbReference>
<dbReference type="PANTHER" id="PTHR19303:SF73">
    <property type="entry name" value="PROTEIN PDC2"/>
    <property type="match status" value="1"/>
</dbReference>
<sequence>MSNQQKQHRTTISDDLKYQICEWAETNKNKRHHEIASYFNERYPDLSINQSTISKILKERTDKLVSWVIGKSPHPRSFGRMNLNRLPVYYHSNPKAWMNSLLFEEILRYIDNIFRAQNKKILLLVDNAPSHFDPHDQDDNDDGINDEYDNFGKENSTSIRSHGNFHKGHAKMLKLMYDAGIIASFKAHYKQIYCHYILNLFDNGMDINRNKLTIKQAIDYIVDAWTNVLNDFFHNLDEKVSTEDFLNENDIISLIQDEMRAKNESPSHSDDSEEGPKLVSLSDA</sequence>
<feature type="region of interest" description="Disordered" evidence="1">
    <location>
        <begin position="258"/>
        <end position="284"/>
    </location>
</feature>
<reference evidence="3" key="1">
    <citation type="submission" date="2021-06" db="EMBL/GenBank/DDBJ databases">
        <authorList>
            <person name="Kallberg Y."/>
            <person name="Tangrot J."/>
            <person name="Rosling A."/>
        </authorList>
    </citation>
    <scope>NUCLEOTIDE SEQUENCE</scope>
    <source>
        <strain evidence="3">FL966</strain>
    </source>
</reference>
<feature type="domain" description="DDE-1" evidence="2">
    <location>
        <begin position="61"/>
        <end position="132"/>
    </location>
</feature>